<evidence type="ECO:0000313" key="3">
    <source>
        <dbReference type="Proteomes" id="UP000078428"/>
    </source>
</evidence>
<dbReference type="EMBL" id="LWQT01000010">
    <property type="protein sequence ID" value="OAN56022.1"/>
    <property type="molecule type" value="Genomic_DNA"/>
</dbReference>
<dbReference type="PANTHER" id="PTHR45947:SF3">
    <property type="entry name" value="SULFOQUINOVOSYL TRANSFERASE SQD2"/>
    <property type="match status" value="1"/>
</dbReference>
<gene>
    <name evidence="2" type="ORF">A6A04_10730</name>
</gene>
<keyword evidence="2" id="KW-0328">Glycosyltransferase</keyword>
<keyword evidence="3" id="KW-1185">Reference proteome</keyword>
<name>A0A178MXK7_9PROT</name>
<dbReference type="SUPFAM" id="SSF53756">
    <property type="entry name" value="UDP-Glycosyltransferase/glycogen phosphorylase"/>
    <property type="match status" value="1"/>
</dbReference>
<dbReference type="STRING" id="1285242.A6A04_10730"/>
<protein>
    <submittedName>
        <fullName evidence="2">Alpha-mannosyltransferase</fullName>
    </submittedName>
</protein>
<dbReference type="AlphaFoldDB" id="A0A178MXK7"/>
<dbReference type="Gene3D" id="3.40.50.2000">
    <property type="entry name" value="Glycogen Phosphorylase B"/>
    <property type="match status" value="2"/>
</dbReference>
<evidence type="ECO:0000313" key="2">
    <source>
        <dbReference type="EMBL" id="OAN56022.1"/>
    </source>
</evidence>
<dbReference type="OrthoDB" id="9802525at2"/>
<dbReference type="CDD" id="cd03814">
    <property type="entry name" value="GT4-like"/>
    <property type="match status" value="1"/>
</dbReference>
<dbReference type="Proteomes" id="UP000078428">
    <property type="component" value="Unassembled WGS sequence"/>
</dbReference>
<organism evidence="2 3">
    <name type="scientific">Paramagnetospirillum marisnigri</name>
    <dbReference type="NCBI Taxonomy" id="1285242"/>
    <lineage>
        <taxon>Bacteria</taxon>
        <taxon>Pseudomonadati</taxon>
        <taxon>Pseudomonadota</taxon>
        <taxon>Alphaproteobacteria</taxon>
        <taxon>Rhodospirillales</taxon>
        <taxon>Magnetospirillaceae</taxon>
        <taxon>Paramagnetospirillum</taxon>
    </lineage>
</organism>
<keyword evidence="2" id="KW-0808">Transferase</keyword>
<dbReference type="RefSeq" id="WP_068489313.1">
    <property type="nucleotide sequence ID" value="NZ_LWQT01000010.1"/>
</dbReference>
<dbReference type="InterPro" id="IPR028098">
    <property type="entry name" value="Glyco_trans_4-like_N"/>
</dbReference>
<feature type="domain" description="Glycosyltransferase subfamily 4-like N-terminal" evidence="1">
    <location>
        <begin position="15"/>
        <end position="165"/>
    </location>
</feature>
<dbReference type="Pfam" id="PF13692">
    <property type="entry name" value="Glyco_trans_1_4"/>
    <property type="match status" value="1"/>
</dbReference>
<proteinExistence type="predicted"/>
<dbReference type="Pfam" id="PF13439">
    <property type="entry name" value="Glyco_transf_4"/>
    <property type="match status" value="1"/>
</dbReference>
<comment type="caution">
    <text evidence="2">The sequence shown here is derived from an EMBL/GenBank/DDBJ whole genome shotgun (WGS) entry which is preliminary data.</text>
</comment>
<evidence type="ECO:0000259" key="1">
    <source>
        <dbReference type="Pfam" id="PF13439"/>
    </source>
</evidence>
<accession>A0A178MXK7</accession>
<reference evidence="2 3" key="1">
    <citation type="submission" date="2016-04" db="EMBL/GenBank/DDBJ databases">
        <title>Draft genome sequence of freshwater magnetotactic bacteria Magnetospirillum marisnigri SP-1 and Magnetospirillum moscoviense BB-1.</title>
        <authorList>
            <person name="Koziaeva V."/>
            <person name="Dziuba M.V."/>
            <person name="Ivanov T.M."/>
            <person name="Kuznetsov B."/>
            <person name="Grouzdev D.S."/>
        </authorList>
    </citation>
    <scope>NUCLEOTIDE SEQUENCE [LARGE SCALE GENOMIC DNA]</scope>
    <source>
        <strain evidence="2 3">SP-1</strain>
    </source>
</reference>
<dbReference type="GO" id="GO:0016757">
    <property type="term" value="F:glycosyltransferase activity"/>
    <property type="evidence" value="ECO:0007669"/>
    <property type="project" value="UniProtKB-KW"/>
</dbReference>
<sequence>MRIAMVTDAWMPQRNGVVRVLGSLTEGLRGLGHEVEVMEPSGFTTMPCPSYPEIPLALFPKSRLRERLDVFRPDAVHLATEGPLGWAARAWCLERGYPFTTAYHTKFPEYVRARTGVPLSWPYAVMRRFHGPAAATLCPSPSVYRELQEWNFPAAVEWSHGVDIDTFRPRGKDFLDLPRPIFMYVGRVAVEKNLPAFLSLDLPGSKVVVGDGPARAGLMKRFPDCHFRIVNGDDELSSAFSAADVFVFPSLTDTFGLVMLEALASGVPVAAFPVTGPLDVIGDAPVGVLSHDLREAALQALHLSPEDCRAHAARFSWATVTGQFLEHLHPISR</sequence>
<dbReference type="InterPro" id="IPR050194">
    <property type="entry name" value="Glycosyltransferase_grp1"/>
</dbReference>
<dbReference type="PANTHER" id="PTHR45947">
    <property type="entry name" value="SULFOQUINOVOSYL TRANSFERASE SQD2"/>
    <property type="match status" value="1"/>
</dbReference>